<reference evidence="8" key="1">
    <citation type="journal article" date="2008" name="Nature">
        <title>The amphioxus genome and the evolution of the chordate karyotype.</title>
        <authorList>
            <consortium name="US DOE Joint Genome Institute (JGI-PGF)"/>
            <person name="Putnam N.H."/>
            <person name="Butts T."/>
            <person name="Ferrier D.E.K."/>
            <person name="Furlong R.F."/>
            <person name="Hellsten U."/>
            <person name="Kawashima T."/>
            <person name="Robinson-Rechavi M."/>
            <person name="Shoguchi E."/>
            <person name="Terry A."/>
            <person name="Yu J.-K."/>
            <person name="Benito-Gutierrez E.L."/>
            <person name="Dubchak I."/>
            <person name="Garcia-Fernandez J."/>
            <person name="Gibson-Brown J.J."/>
            <person name="Grigoriev I.V."/>
            <person name="Horton A.C."/>
            <person name="de Jong P.J."/>
            <person name="Jurka J."/>
            <person name="Kapitonov V.V."/>
            <person name="Kohara Y."/>
            <person name="Kuroki Y."/>
            <person name="Lindquist E."/>
            <person name="Lucas S."/>
            <person name="Osoegawa K."/>
            <person name="Pennacchio L.A."/>
            <person name="Salamov A.A."/>
            <person name="Satou Y."/>
            <person name="Sauka-Spengler T."/>
            <person name="Schmutz J."/>
            <person name="Shin-I T."/>
            <person name="Toyoda A."/>
            <person name="Bronner-Fraser M."/>
            <person name="Fujiyama A."/>
            <person name="Holland L.Z."/>
            <person name="Holland P.W.H."/>
            <person name="Satoh N."/>
            <person name="Rokhsar D.S."/>
        </authorList>
    </citation>
    <scope>NUCLEOTIDE SEQUENCE [LARGE SCALE GENOMIC DNA]</scope>
    <source>
        <strain evidence="8">S238N-H82</strain>
        <tissue evidence="8">Testes</tissue>
    </source>
</reference>
<dbReference type="Gene3D" id="3.40.50.150">
    <property type="entry name" value="Vaccinia Virus protein VP39"/>
    <property type="match status" value="1"/>
</dbReference>
<keyword evidence="4 6" id="KW-0949">S-adenosyl-L-methionine</keyword>
<organism>
    <name type="scientific">Branchiostoma floridae</name>
    <name type="common">Florida lancelet</name>
    <name type="synonym">Amphioxus</name>
    <dbReference type="NCBI Taxonomy" id="7739"/>
    <lineage>
        <taxon>Eukaryota</taxon>
        <taxon>Metazoa</taxon>
        <taxon>Chordata</taxon>
        <taxon>Cephalochordata</taxon>
        <taxon>Leptocardii</taxon>
        <taxon>Amphioxiformes</taxon>
        <taxon>Branchiostomatidae</taxon>
        <taxon>Branchiostoma</taxon>
    </lineage>
</organism>
<evidence type="ECO:0000256" key="5">
    <source>
        <dbReference type="ARBA" id="ARBA00023242"/>
    </source>
</evidence>
<comment type="function">
    <text evidence="6">S-adenosyl-L-methionine-dependent protein-lysine N-methyltransferase that methylates elongation factor 1-alpha.</text>
</comment>
<dbReference type="GO" id="GO:0016279">
    <property type="term" value="F:protein-lysine N-methyltransferase activity"/>
    <property type="evidence" value="ECO:0007669"/>
    <property type="project" value="UniProtKB-UniRule"/>
</dbReference>
<dbReference type="eggNOG" id="KOG1271">
    <property type="taxonomic scope" value="Eukaryota"/>
</dbReference>
<dbReference type="CDD" id="cd02440">
    <property type="entry name" value="AdoMet_MTases"/>
    <property type="match status" value="1"/>
</dbReference>
<name>C3Z906_BRAFL</name>
<dbReference type="InterPro" id="IPR026635">
    <property type="entry name" value="Efm4/METTL10"/>
</dbReference>
<protein>
    <recommendedName>
        <fullName evidence="6">Protein-lysine N-methyltransferase BRAFLDRAFT_274146</fullName>
        <ecNumber evidence="6">2.1.1.-</ecNumber>
    </recommendedName>
</protein>
<feature type="domain" description="Methyltransferase" evidence="7">
    <location>
        <begin position="65"/>
        <end position="197"/>
    </location>
</feature>
<dbReference type="AlphaFoldDB" id="C3Z906"/>
<dbReference type="Pfam" id="PF13847">
    <property type="entry name" value="Methyltransf_31"/>
    <property type="match status" value="1"/>
</dbReference>
<accession>C3Z906</accession>
<gene>
    <name evidence="8" type="ORF">BRAFLDRAFT_274146</name>
</gene>
<dbReference type="SUPFAM" id="SSF53335">
    <property type="entry name" value="S-adenosyl-L-methionine-dependent methyltransferases"/>
    <property type="match status" value="1"/>
</dbReference>
<evidence type="ECO:0000313" key="8">
    <source>
        <dbReference type="EMBL" id="EEN50918.1"/>
    </source>
</evidence>
<dbReference type="GO" id="GO:0005737">
    <property type="term" value="C:cytoplasm"/>
    <property type="evidence" value="ECO:0007669"/>
    <property type="project" value="UniProtKB-SubCell"/>
</dbReference>
<evidence type="ECO:0000259" key="7">
    <source>
        <dbReference type="Pfam" id="PF13847"/>
    </source>
</evidence>
<dbReference type="EC" id="2.1.1.-" evidence="6"/>
<keyword evidence="1 6" id="KW-0963">Cytoplasm</keyword>
<dbReference type="InParanoid" id="C3Z906"/>
<evidence type="ECO:0000256" key="4">
    <source>
        <dbReference type="ARBA" id="ARBA00022691"/>
    </source>
</evidence>
<dbReference type="GO" id="GO:0032259">
    <property type="term" value="P:methylation"/>
    <property type="evidence" value="ECO:0007669"/>
    <property type="project" value="UniProtKB-KW"/>
</dbReference>
<dbReference type="STRING" id="7739.C3Z906"/>
<dbReference type="InterPro" id="IPR025714">
    <property type="entry name" value="Methyltranfer_dom"/>
</dbReference>
<sequence>MTDDETAAGSFGPSKLGTKEYWDAAYEREKTNFEDHGDVGEIWFGEDCMERIVDWFREGSLVQTDSRILDIGCGNGALLVEMAKEGFTSLTGMDYSQPSVDLAIAISNSENVNIAYQRADILNEEDPIFSADRFDICTDKGTYDAISLSPDDVVQKRQTYVNHVHRLLKDAGLLVITSCNWTKEELLEHFSSGFESVDEIRHPTFKFGGKVGTTTTSIVFRKKDIG</sequence>
<dbReference type="PANTHER" id="PTHR12843">
    <property type="entry name" value="PROTEIN-LYSINE N-METHYLTRANSFERASE METTL10"/>
    <property type="match status" value="1"/>
</dbReference>
<dbReference type="FunFam" id="3.40.50.150:FF:000172">
    <property type="entry name" value="EEF1A lysine methyltransferase 2"/>
    <property type="match status" value="1"/>
</dbReference>
<comment type="subcellular location">
    <subcellularLocation>
        <location evidence="6">Cytoplasm</location>
    </subcellularLocation>
</comment>
<keyword evidence="5" id="KW-0539">Nucleus</keyword>
<keyword evidence="2 6" id="KW-0489">Methyltransferase</keyword>
<evidence type="ECO:0000256" key="1">
    <source>
        <dbReference type="ARBA" id="ARBA00022490"/>
    </source>
</evidence>
<comment type="similarity">
    <text evidence="6">Belongs to the class I-like SAM-binding methyltransferase superfamily. EFM4 family.</text>
</comment>
<dbReference type="InterPro" id="IPR029063">
    <property type="entry name" value="SAM-dependent_MTases_sf"/>
</dbReference>
<dbReference type="HAMAP" id="MF_03188">
    <property type="entry name" value="Methyltr_EFM4"/>
    <property type="match status" value="1"/>
</dbReference>
<evidence type="ECO:0000256" key="3">
    <source>
        <dbReference type="ARBA" id="ARBA00022679"/>
    </source>
</evidence>
<evidence type="ECO:0000256" key="2">
    <source>
        <dbReference type="ARBA" id="ARBA00022603"/>
    </source>
</evidence>
<dbReference type="EMBL" id="GG666598">
    <property type="protein sequence ID" value="EEN50918.1"/>
    <property type="molecule type" value="Genomic_DNA"/>
</dbReference>
<evidence type="ECO:0000256" key="6">
    <source>
        <dbReference type="HAMAP-Rule" id="MF_03188"/>
    </source>
</evidence>
<proteinExistence type="inferred from homology"/>
<dbReference type="PANTHER" id="PTHR12843:SF5">
    <property type="entry name" value="EEF1A LYSINE METHYLTRANSFERASE 2"/>
    <property type="match status" value="1"/>
</dbReference>
<keyword evidence="3 6" id="KW-0808">Transferase</keyword>